<dbReference type="AlphaFoldDB" id="A0A9Q1B065"/>
<reference evidence="1" key="1">
    <citation type="journal article" date="2023" name="DNA Res.">
        <title>Chromosome-level genome assembly of Phrynocephalus forsythii using third-generation DNA sequencing and Hi-C analysis.</title>
        <authorList>
            <person name="Qi Y."/>
            <person name="Zhao W."/>
            <person name="Zhao Y."/>
            <person name="Niu C."/>
            <person name="Cao S."/>
            <person name="Zhang Y."/>
        </authorList>
    </citation>
    <scope>NUCLEOTIDE SEQUENCE</scope>
    <source>
        <tissue evidence="1">Muscle</tissue>
    </source>
</reference>
<proteinExistence type="predicted"/>
<name>A0A9Q1B065_9SAUR</name>
<protein>
    <submittedName>
        <fullName evidence="1">Uncharacterized protein</fullName>
    </submittedName>
</protein>
<evidence type="ECO:0000313" key="2">
    <source>
        <dbReference type="Proteomes" id="UP001142489"/>
    </source>
</evidence>
<organism evidence="1 2">
    <name type="scientific">Phrynocephalus forsythii</name>
    <dbReference type="NCBI Taxonomy" id="171643"/>
    <lineage>
        <taxon>Eukaryota</taxon>
        <taxon>Metazoa</taxon>
        <taxon>Chordata</taxon>
        <taxon>Craniata</taxon>
        <taxon>Vertebrata</taxon>
        <taxon>Euteleostomi</taxon>
        <taxon>Lepidosauria</taxon>
        <taxon>Squamata</taxon>
        <taxon>Bifurcata</taxon>
        <taxon>Unidentata</taxon>
        <taxon>Episquamata</taxon>
        <taxon>Toxicofera</taxon>
        <taxon>Iguania</taxon>
        <taxon>Acrodonta</taxon>
        <taxon>Agamidae</taxon>
        <taxon>Agaminae</taxon>
        <taxon>Phrynocephalus</taxon>
    </lineage>
</organism>
<keyword evidence="2" id="KW-1185">Reference proteome</keyword>
<accession>A0A9Q1B065</accession>
<comment type="caution">
    <text evidence="1">The sequence shown here is derived from an EMBL/GenBank/DDBJ whole genome shotgun (WGS) entry which is preliminary data.</text>
</comment>
<sequence>MTELSSLEYNSLTKDFHAAVGLLHSETTKDTGSIPETSIISPLQPSKLEVFKAKMSGATSDLLEEMELIK</sequence>
<evidence type="ECO:0000313" key="1">
    <source>
        <dbReference type="EMBL" id="KAJ7324416.1"/>
    </source>
</evidence>
<dbReference type="Proteomes" id="UP001142489">
    <property type="component" value="Unassembled WGS sequence"/>
</dbReference>
<gene>
    <name evidence="1" type="ORF">JRQ81_017436</name>
</gene>
<dbReference type="EMBL" id="JAPFRF010000008">
    <property type="protein sequence ID" value="KAJ7324416.1"/>
    <property type="molecule type" value="Genomic_DNA"/>
</dbReference>